<evidence type="ECO:0000256" key="1">
    <source>
        <dbReference type="SAM" id="SignalP"/>
    </source>
</evidence>
<evidence type="ECO:0000259" key="2">
    <source>
        <dbReference type="Pfam" id="PF13115"/>
    </source>
</evidence>
<reference evidence="3" key="1">
    <citation type="submission" date="2019-04" db="EMBL/GenBank/DDBJ databases">
        <title>Evolution of Biomass-Degrading Anaerobic Consortia Revealed by Metagenomics.</title>
        <authorList>
            <person name="Peng X."/>
        </authorList>
    </citation>
    <scope>NUCLEOTIDE SEQUENCE</scope>
    <source>
        <strain evidence="3">SIG141</strain>
    </source>
</reference>
<protein>
    <recommendedName>
        <fullName evidence="2">YtkA-like domain-containing protein</fullName>
    </recommendedName>
</protein>
<feature type="domain" description="YtkA-like" evidence="2">
    <location>
        <begin position="221"/>
        <end position="309"/>
    </location>
</feature>
<dbReference type="EMBL" id="SUYD01000009">
    <property type="protein sequence ID" value="MBE6266448.1"/>
    <property type="molecule type" value="Genomic_DNA"/>
</dbReference>
<name>A0A928GIX5_XYLRU</name>
<sequence>MVRLMRSSYCKQKNLTKYKRRMKKIIYSLAVLALLFTDTSCNSNDDGGQQEIKIPGITFDGDVECCSADEAVQIYQFLQTVKIIPELTTVVDGQYTVSVYNSTGTLHTGYNDLYFIANKVASGNYIKEFSVSGISPVMLMTKMNMKHSTPISGGVKSFNSGFTAVKHGWISFVMPTSESGYWTIGYDANVLGRKGSLAATEINVEALPAGQEWIKSFKSGDNTYYLSLVNPTSFVTGKNDIQAYVSVKSHVATNPYELASDEFVIDIDPRMPDMGNHTSPDNSALKRSTDGSYRGTINLTMTGLWRIHLTVKDLQGNIVAGGDNLKDGFSSLFWDVTL</sequence>
<dbReference type="Proteomes" id="UP000763088">
    <property type="component" value="Unassembled WGS sequence"/>
</dbReference>
<evidence type="ECO:0000313" key="3">
    <source>
        <dbReference type="EMBL" id="MBE6266448.1"/>
    </source>
</evidence>
<gene>
    <name evidence="3" type="ORF">E7102_08265</name>
</gene>
<feature type="signal peptide" evidence="1">
    <location>
        <begin position="1"/>
        <end position="43"/>
    </location>
</feature>
<proteinExistence type="predicted"/>
<keyword evidence="1" id="KW-0732">Signal</keyword>
<dbReference type="InterPro" id="IPR032693">
    <property type="entry name" value="YtkA-like_dom"/>
</dbReference>
<dbReference type="Pfam" id="PF13115">
    <property type="entry name" value="YtkA"/>
    <property type="match status" value="1"/>
</dbReference>
<feature type="chain" id="PRO_5037710565" description="YtkA-like domain-containing protein" evidence="1">
    <location>
        <begin position="44"/>
        <end position="338"/>
    </location>
</feature>
<organism evidence="3 4">
    <name type="scientific">Xylanibacter ruminicola</name>
    <name type="common">Prevotella ruminicola</name>
    <dbReference type="NCBI Taxonomy" id="839"/>
    <lineage>
        <taxon>Bacteria</taxon>
        <taxon>Pseudomonadati</taxon>
        <taxon>Bacteroidota</taxon>
        <taxon>Bacteroidia</taxon>
        <taxon>Bacteroidales</taxon>
        <taxon>Prevotellaceae</taxon>
        <taxon>Xylanibacter</taxon>
    </lineage>
</organism>
<evidence type="ECO:0000313" key="4">
    <source>
        <dbReference type="Proteomes" id="UP000763088"/>
    </source>
</evidence>
<accession>A0A928GIX5</accession>
<comment type="caution">
    <text evidence="3">The sequence shown here is derived from an EMBL/GenBank/DDBJ whole genome shotgun (WGS) entry which is preliminary data.</text>
</comment>
<dbReference type="AlphaFoldDB" id="A0A928GIX5"/>